<protein>
    <recommendedName>
        <fullName evidence="2">DUF6843 domain-containing protein</fullName>
    </recommendedName>
</protein>
<dbReference type="Pfam" id="PF20862">
    <property type="entry name" value="DUF6843"/>
    <property type="match status" value="1"/>
</dbReference>
<evidence type="ECO:0000313" key="3">
    <source>
        <dbReference type="EMBL" id="KGE87709.1"/>
    </source>
</evidence>
<accession>A0A098S5V1</accession>
<feature type="transmembrane region" description="Helical" evidence="1">
    <location>
        <begin position="6"/>
        <end position="29"/>
    </location>
</feature>
<evidence type="ECO:0000256" key="1">
    <source>
        <dbReference type="SAM" id="Phobius"/>
    </source>
</evidence>
<reference evidence="3 4" key="1">
    <citation type="journal article" date="2014" name="Int. J. Syst. Evol. Microbiol.">
        <title>Phaeodactylibacter xiamenensis gen. nov., sp. nov., a member of the family Saprospiraceae isolated from the marine alga Phaeodactylum tricornutum.</title>
        <authorList>
            <person name="Chen Z.Jr."/>
            <person name="Lei X."/>
            <person name="Lai Q."/>
            <person name="Li Y."/>
            <person name="Zhang B."/>
            <person name="Zhang J."/>
            <person name="Zhang H."/>
            <person name="Yang L."/>
            <person name="Zheng W."/>
            <person name="Tian Y."/>
            <person name="Yu Z."/>
            <person name="Xu H.Jr."/>
            <person name="Zheng T."/>
        </authorList>
    </citation>
    <scope>NUCLEOTIDE SEQUENCE [LARGE SCALE GENOMIC DNA]</scope>
    <source>
        <strain evidence="3 4">KD52</strain>
    </source>
</reference>
<feature type="domain" description="DUF6843" evidence="2">
    <location>
        <begin position="38"/>
        <end position="93"/>
    </location>
</feature>
<evidence type="ECO:0000259" key="2">
    <source>
        <dbReference type="Pfam" id="PF20862"/>
    </source>
</evidence>
<proteinExistence type="predicted"/>
<keyword evidence="1" id="KW-0812">Transmembrane</keyword>
<sequence length="231" mass="26577">MKIRSIIISALFIMVLLYGAYILWAILAFGGGCNRMAPETHFLPDGYTGKVYIFFNQSEGRAREYDENARVYRIPKSGVLRTKFKSNSGTIDARKDLNFYYQKPDTLLELKQYVFARADSTLNLDSNTVVVFGYRIGRDWFGFGKEGEKLRSTTYIVDSLKNVNKRDYKLTFRTRKVMIIEKISSIQGAWHSNPTQCMALKKHSHEQVNQSLTPKEGWLARLAAQLQGHRL</sequence>
<evidence type="ECO:0000313" key="4">
    <source>
        <dbReference type="Proteomes" id="UP000029736"/>
    </source>
</evidence>
<keyword evidence="1" id="KW-0472">Membrane</keyword>
<keyword evidence="4" id="KW-1185">Reference proteome</keyword>
<gene>
    <name evidence="3" type="ORF">IX84_13075</name>
</gene>
<dbReference type="EMBL" id="JPOS01000033">
    <property type="protein sequence ID" value="KGE87709.1"/>
    <property type="molecule type" value="Genomic_DNA"/>
</dbReference>
<dbReference type="AlphaFoldDB" id="A0A098S5V1"/>
<dbReference type="Proteomes" id="UP000029736">
    <property type="component" value="Unassembled WGS sequence"/>
</dbReference>
<dbReference type="OrthoDB" id="799518at2"/>
<dbReference type="RefSeq" id="WP_044220985.1">
    <property type="nucleotide sequence ID" value="NZ_JBKAGJ010000023.1"/>
</dbReference>
<keyword evidence="1" id="KW-1133">Transmembrane helix</keyword>
<comment type="caution">
    <text evidence="3">The sequence shown here is derived from an EMBL/GenBank/DDBJ whole genome shotgun (WGS) entry which is preliminary data.</text>
</comment>
<organism evidence="3 4">
    <name type="scientific">Phaeodactylibacter xiamenensis</name>
    <dbReference type="NCBI Taxonomy" id="1524460"/>
    <lineage>
        <taxon>Bacteria</taxon>
        <taxon>Pseudomonadati</taxon>
        <taxon>Bacteroidota</taxon>
        <taxon>Saprospiria</taxon>
        <taxon>Saprospirales</taxon>
        <taxon>Haliscomenobacteraceae</taxon>
        <taxon>Phaeodactylibacter</taxon>
    </lineage>
</organism>
<name>A0A098S5V1_9BACT</name>
<dbReference type="InterPro" id="IPR049293">
    <property type="entry name" value="DUF6843"/>
</dbReference>
<dbReference type="PROSITE" id="PS51257">
    <property type="entry name" value="PROKAR_LIPOPROTEIN"/>
    <property type="match status" value="1"/>
</dbReference>